<dbReference type="PRINTS" id="PR00413">
    <property type="entry name" value="HADHALOGNASE"/>
</dbReference>
<dbReference type="InterPro" id="IPR036412">
    <property type="entry name" value="HAD-like_sf"/>
</dbReference>
<dbReference type="GO" id="GO:0008967">
    <property type="term" value="F:phosphoglycolate phosphatase activity"/>
    <property type="evidence" value="ECO:0007669"/>
    <property type="project" value="UniProtKB-EC"/>
</dbReference>
<sequence>MGDILGVIFDKDGTLYDFEATWGAWTRDLIAALSDGDGGLAARLAAAIGFDTARGCFDPASPVIAGTSDEAADLIAPLLPQLPRAALIARMSQAATAAPLVEAAPLAPLLAGLRGRGLRLGVATNDTEASARAHLASSGVGAAFDFIAGFDSGYGAKPGPGMLLGFADAMGLAPGAVVMVGDSRHDLLAGRAAGMRTLGVLTGPARTEALAPLADAVLPDIGHLPGWLDRRAG</sequence>
<comment type="similarity">
    <text evidence="3">Belongs to the HAD-like hydrolase superfamily. CbbY/CbbZ/Gph/YieH family.</text>
</comment>
<dbReference type="InterPro" id="IPR050155">
    <property type="entry name" value="HAD-like_hydrolase_sf"/>
</dbReference>
<dbReference type="InterPro" id="IPR023214">
    <property type="entry name" value="HAD_sf"/>
</dbReference>
<dbReference type="GO" id="GO:0005829">
    <property type="term" value="C:cytosol"/>
    <property type="evidence" value="ECO:0007669"/>
    <property type="project" value="TreeGrafter"/>
</dbReference>
<dbReference type="SUPFAM" id="SSF56784">
    <property type="entry name" value="HAD-like"/>
    <property type="match status" value="1"/>
</dbReference>
<evidence type="ECO:0000313" key="6">
    <source>
        <dbReference type="Proteomes" id="UP000706333"/>
    </source>
</evidence>
<keyword evidence="6" id="KW-1185">Reference proteome</keyword>
<name>A0A934WKE5_9RHOB</name>
<dbReference type="SFLD" id="SFLDS00003">
    <property type="entry name" value="Haloacid_Dehalogenase"/>
    <property type="match status" value="1"/>
</dbReference>
<evidence type="ECO:0000313" key="5">
    <source>
        <dbReference type="EMBL" id="MBK5928784.1"/>
    </source>
</evidence>
<organism evidence="5 6">
    <name type="scientific">Rhodobaculum claviforme</name>
    <dbReference type="NCBI Taxonomy" id="1549854"/>
    <lineage>
        <taxon>Bacteria</taxon>
        <taxon>Pseudomonadati</taxon>
        <taxon>Pseudomonadota</taxon>
        <taxon>Alphaproteobacteria</taxon>
        <taxon>Rhodobacterales</taxon>
        <taxon>Paracoccaceae</taxon>
        <taxon>Rhodobaculum</taxon>
    </lineage>
</organism>
<comment type="caution">
    <text evidence="5">The sequence shown here is derived from an EMBL/GenBank/DDBJ whole genome shotgun (WGS) entry which is preliminary data.</text>
</comment>
<reference evidence="5" key="1">
    <citation type="submission" date="2017-05" db="EMBL/GenBank/DDBJ databases">
        <authorList>
            <person name="Imhoff J.F."/>
            <person name="Rahn T."/>
            <person name="Kuenzel S."/>
            <person name="Neulinger S.C."/>
        </authorList>
    </citation>
    <scope>NUCLEOTIDE SEQUENCE</scope>
    <source>
        <strain evidence="5">LMG 28126</strain>
    </source>
</reference>
<accession>A0A934WKE5</accession>
<dbReference type="GO" id="GO:0006281">
    <property type="term" value="P:DNA repair"/>
    <property type="evidence" value="ECO:0007669"/>
    <property type="project" value="TreeGrafter"/>
</dbReference>
<dbReference type="EC" id="3.1.3.18" evidence="4"/>
<dbReference type="PANTHER" id="PTHR43434">
    <property type="entry name" value="PHOSPHOGLYCOLATE PHOSPHATASE"/>
    <property type="match status" value="1"/>
</dbReference>
<reference evidence="5" key="2">
    <citation type="journal article" date="2020" name="Microorganisms">
        <title>Osmotic Adaptation and Compatible Solute Biosynthesis of Phototrophic Bacteria as Revealed from Genome Analyses.</title>
        <authorList>
            <person name="Imhoff J.F."/>
            <person name="Rahn T."/>
            <person name="Kunzel S."/>
            <person name="Keller A."/>
            <person name="Neulinger S.C."/>
        </authorList>
    </citation>
    <scope>NUCLEOTIDE SEQUENCE</scope>
    <source>
        <strain evidence="5">LMG 28126</strain>
    </source>
</reference>
<protein>
    <recommendedName>
        <fullName evidence="4">phosphoglycolate phosphatase</fullName>
        <ecNumber evidence="4">3.1.3.18</ecNumber>
    </recommendedName>
</protein>
<dbReference type="Pfam" id="PF00702">
    <property type="entry name" value="Hydrolase"/>
    <property type="match status" value="1"/>
</dbReference>
<dbReference type="EMBL" id="NHSD01000324">
    <property type="protein sequence ID" value="MBK5928784.1"/>
    <property type="molecule type" value="Genomic_DNA"/>
</dbReference>
<dbReference type="Proteomes" id="UP000706333">
    <property type="component" value="Unassembled WGS sequence"/>
</dbReference>
<evidence type="ECO:0000256" key="1">
    <source>
        <dbReference type="ARBA" id="ARBA00000830"/>
    </source>
</evidence>
<gene>
    <name evidence="5" type="ORF">CCR87_15825</name>
</gene>
<comment type="pathway">
    <text evidence="2">Organic acid metabolism; glycolate biosynthesis; glycolate from 2-phosphoglycolate: step 1/1.</text>
</comment>
<comment type="catalytic activity">
    <reaction evidence="1">
        <text>2-phosphoglycolate + H2O = glycolate + phosphate</text>
        <dbReference type="Rhea" id="RHEA:14369"/>
        <dbReference type="ChEBI" id="CHEBI:15377"/>
        <dbReference type="ChEBI" id="CHEBI:29805"/>
        <dbReference type="ChEBI" id="CHEBI:43474"/>
        <dbReference type="ChEBI" id="CHEBI:58033"/>
        <dbReference type="EC" id="3.1.3.18"/>
    </reaction>
</comment>
<dbReference type="CDD" id="cd01427">
    <property type="entry name" value="HAD_like"/>
    <property type="match status" value="1"/>
</dbReference>
<dbReference type="AlphaFoldDB" id="A0A934WKE5"/>
<proteinExistence type="inferred from homology"/>
<dbReference type="InterPro" id="IPR006439">
    <property type="entry name" value="HAD-SF_hydro_IA"/>
</dbReference>
<evidence type="ECO:0000256" key="4">
    <source>
        <dbReference type="ARBA" id="ARBA00013078"/>
    </source>
</evidence>
<dbReference type="Gene3D" id="1.10.150.240">
    <property type="entry name" value="Putative phosphatase, domain 2"/>
    <property type="match status" value="1"/>
</dbReference>
<dbReference type="SFLD" id="SFLDG01129">
    <property type="entry name" value="C1.5:_HAD__Beta-PGM__Phosphata"/>
    <property type="match status" value="1"/>
</dbReference>
<dbReference type="Gene3D" id="3.40.50.1000">
    <property type="entry name" value="HAD superfamily/HAD-like"/>
    <property type="match status" value="1"/>
</dbReference>
<dbReference type="NCBIfam" id="TIGR01549">
    <property type="entry name" value="HAD-SF-IA-v1"/>
    <property type="match status" value="1"/>
</dbReference>
<dbReference type="InterPro" id="IPR023198">
    <property type="entry name" value="PGP-like_dom2"/>
</dbReference>
<dbReference type="RefSeq" id="WP_201158547.1">
    <property type="nucleotide sequence ID" value="NZ_NHSD01000324.1"/>
</dbReference>
<dbReference type="PANTHER" id="PTHR43434:SF1">
    <property type="entry name" value="PHOSPHOGLYCOLATE PHOSPHATASE"/>
    <property type="match status" value="1"/>
</dbReference>
<evidence type="ECO:0000256" key="2">
    <source>
        <dbReference type="ARBA" id="ARBA00004818"/>
    </source>
</evidence>
<evidence type="ECO:0000256" key="3">
    <source>
        <dbReference type="ARBA" id="ARBA00006171"/>
    </source>
</evidence>